<organism evidence="1 2">
    <name type="scientific">Cryptotermes secundus</name>
    <dbReference type="NCBI Taxonomy" id="105785"/>
    <lineage>
        <taxon>Eukaryota</taxon>
        <taxon>Metazoa</taxon>
        <taxon>Ecdysozoa</taxon>
        <taxon>Arthropoda</taxon>
        <taxon>Hexapoda</taxon>
        <taxon>Insecta</taxon>
        <taxon>Pterygota</taxon>
        <taxon>Neoptera</taxon>
        <taxon>Polyneoptera</taxon>
        <taxon>Dictyoptera</taxon>
        <taxon>Blattodea</taxon>
        <taxon>Blattoidea</taxon>
        <taxon>Termitoidae</taxon>
        <taxon>Kalotermitidae</taxon>
        <taxon>Cryptotermitinae</taxon>
        <taxon>Cryptotermes</taxon>
    </lineage>
</organism>
<dbReference type="InParanoid" id="A0A2J7PPH0"/>
<dbReference type="AlphaFoldDB" id="A0A2J7PPH0"/>
<dbReference type="Proteomes" id="UP000235965">
    <property type="component" value="Unassembled WGS sequence"/>
</dbReference>
<name>A0A2J7PPH0_9NEOP</name>
<dbReference type="EMBL" id="NEVH01022661">
    <property type="protein sequence ID" value="PNF18244.1"/>
    <property type="molecule type" value="Genomic_DNA"/>
</dbReference>
<feature type="non-terminal residue" evidence="1">
    <location>
        <position position="1"/>
    </location>
</feature>
<protein>
    <recommendedName>
        <fullName evidence="3">Tc1-like transposase DDE domain-containing protein</fullName>
    </recommendedName>
</protein>
<accession>A0A2J7PPH0</accession>
<reference evidence="1 2" key="1">
    <citation type="submission" date="2017-12" db="EMBL/GenBank/DDBJ databases">
        <title>Hemimetabolous genomes reveal molecular basis of termite eusociality.</title>
        <authorList>
            <person name="Harrison M.C."/>
            <person name="Jongepier E."/>
            <person name="Robertson H.M."/>
            <person name="Arning N."/>
            <person name="Bitard-Feildel T."/>
            <person name="Chao H."/>
            <person name="Childers C.P."/>
            <person name="Dinh H."/>
            <person name="Doddapaneni H."/>
            <person name="Dugan S."/>
            <person name="Gowin J."/>
            <person name="Greiner C."/>
            <person name="Han Y."/>
            <person name="Hu H."/>
            <person name="Hughes D.S.T."/>
            <person name="Huylmans A.-K."/>
            <person name="Kemena C."/>
            <person name="Kremer L.P.M."/>
            <person name="Lee S.L."/>
            <person name="Lopez-Ezquerra A."/>
            <person name="Mallet L."/>
            <person name="Monroy-Kuhn J.M."/>
            <person name="Moser A."/>
            <person name="Murali S.C."/>
            <person name="Muzny D.M."/>
            <person name="Otani S."/>
            <person name="Piulachs M.-D."/>
            <person name="Poelchau M."/>
            <person name="Qu J."/>
            <person name="Schaub F."/>
            <person name="Wada-Katsumata A."/>
            <person name="Worley K.C."/>
            <person name="Xie Q."/>
            <person name="Ylla G."/>
            <person name="Poulsen M."/>
            <person name="Gibbs R.A."/>
            <person name="Schal C."/>
            <person name="Richards S."/>
            <person name="Belles X."/>
            <person name="Korb J."/>
            <person name="Bornberg-Bauer E."/>
        </authorList>
    </citation>
    <scope>NUCLEOTIDE SEQUENCE [LARGE SCALE GENOMIC DNA]</scope>
    <source>
        <tissue evidence="1">Whole body</tissue>
    </source>
</reference>
<keyword evidence="2" id="KW-1185">Reference proteome</keyword>
<dbReference type="PANTHER" id="PTHR47326:SF1">
    <property type="entry name" value="HTH PSQ-TYPE DOMAIN-CONTAINING PROTEIN"/>
    <property type="match status" value="1"/>
</dbReference>
<dbReference type="STRING" id="105785.A0A2J7PPH0"/>
<dbReference type="OrthoDB" id="10024802at2759"/>
<comment type="caution">
    <text evidence="1">The sequence shown here is derived from an EMBL/GenBank/DDBJ whole genome shotgun (WGS) entry which is preliminary data.</text>
</comment>
<gene>
    <name evidence="1" type="ORF">B7P43_G16457</name>
</gene>
<proteinExistence type="predicted"/>
<evidence type="ECO:0000313" key="1">
    <source>
        <dbReference type="EMBL" id="PNF18244.1"/>
    </source>
</evidence>
<dbReference type="PANTHER" id="PTHR47326">
    <property type="entry name" value="TRANSPOSABLE ELEMENT TC3 TRANSPOSASE-LIKE PROTEIN"/>
    <property type="match status" value="1"/>
</dbReference>
<dbReference type="InterPro" id="IPR036397">
    <property type="entry name" value="RNaseH_sf"/>
</dbReference>
<sequence>YTLSIVQHLTDADKEVRKEFCMQIGKVYTHNCRIWSSENPRVFPEHVRDSAKVSVFCALSKERVYGPFFMETTIAGIVYVDILQEFLIPQLDEDDQEGRNHIQQDGAPPHYLGEVREYLNARFPRRWIGRAAPIAWPPRSSDLTPLVFFLWGFVTVGEVVPPLPANVVELRTRITGGTSAALPMEVGLNHNYPR</sequence>
<dbReference type="Gene3D" id="3.30.420.10">
    <property type="entry name" value="Ribonuclease H-like superfamily/Ribonuclease H"/>
    <property type="match status" value="1"/>
</dbReference>
<evidence type="ECO:0000313" key="2">
    <source>
        <dbReference type="Proteomes" id="UP000235965"/>
    </source>
</evidence>
<dbReference type="GO" id="GO:0003676">
    <property type="term" value="F:nucleic acid binding"/>
    <property type="evidence" value="ECO:0007669"/>
    <property type="project" value="InterPro"/>
</dbReference>
<evidence type="ECO:0008006" key="3">
    <source>
        <dbReference type="Google" id="ProtNLM"/>
    </source>
</evidence>